<protein>
    <submittedName>
        <fullName evidence="1">Uncharacterized protein</fullName>
    </submittedName>
</protein>
<proteinExistence type="predicted"/>
<keyword evidence="2" id="KW-1185">Reference proteome</keyword>
<gene>
    <name evidence="1" type="ORF">DSO57_1004738</name>
</gene>
<sequence>MYFMGRGDVNSWFYGMFVISQIMSPLLPSALIIGQSVAARRLQTESQIACVDLPRIMVAGKVKIFCFDKTGTLTQEGLNFHGLQTTLPSPSPVFDQLIREGNETSNLPRTLQMALAACHAVSQLDGSAIGNPVDTEQFRASGWQFLADFDSDNYVGAFQTLGGEAPIFVVRRNAFIHARASMSVLVEDPLTGRWHIFIKGSFERIKVISNKSTVPPNYAGVTAQLAREGCYVLGMAHRDLGLLTPSEKARVRGWSRDDFEREADFLSLILFRNQLKPDTVEALAMLHEGGTQTLMATGDNAFTGIHVARACGMMSPGAQVFLGDVSQREKVEALHWLDVDTDKVISPAELQEQLLLSPHLVELALTGRAFDHLVNTNQIRDLLPHVRVFARMTPEGKVACVELLMERGIVGMCGDGGNDCGALRAAHVGVALSDAEASIVSPFSSRKHSVMACVTLLRYGRAALASSFACYKFLILYGEIMAWLELTQFYFSVVVSQPVWITVDGFVTIIMILSLALARPAATLARTRPTAKLLGPQTLASAVSQSLVNLGFLVLAIFLLFQQSFFKCKEFDGAAVDSAKWWLMGDNFEAEVIGLMCLGQFINAAGVFNFGFLFRAQWWRNFPLVIAYFAMLGFVAFLTLSGPNPLNCIFRINCGSEAAITQVLDLPSPTFSIEDYSNPTGHNVMPMQFRLILLGLITANCLLNLAVEYFLILHGPMPSLFRRFFSKSSASPDSLSTTSSVFPKDTYEQK</sequence>
<evidence type="ECO:0000313" key="1">
    <source>
        <dbReference type="EMBL" id="KAJ9074598.1"/>
    </source>
</evidence>
<reference evidence="1" key="1">
    <citation type="submission" date="2022-04" db="EMBL/GenBank/DDBJ databases">
        <title>Genome of the entomopathogenic fungus Entomophthora muscae.</title>
        <authorList>
            <person name="Elya C."/>
            <person name="Lovett B.R."/>
            <person name="Lee E."/>
            <person name="Macias A.M."/>
            <person name="Hajek A.E."/>
            <person name="De Bivort B.L."/>
            <person name="Kasson M.T."/>
            <person name="De Fine Licht H.H."/>
            <person name="Stajich J.E."/>
        </authorList>
    </citation>
    <scope>NUCLEOTIDE SEQUENCE</scope>
    <source>
        <strain evidence="1">Berkeley</strain>
    </source>
</reference>
<organism evidence="1 2">
    <name type="scientific">Entomophthora muscae</name>
    <dbReference type="NCBI Taxonomy" id="34485"/>
    <lineage>
        <taxon>Eukaryota</taxon>
        <taxon>Fungi</taxon>
        <taxon>Fungi incertae sedis</taxon>
        <taxon>Zoopagomycota</taxon>
        <taxon>Entomophthoromycotina</taxon>
        <taxon>Entomophthoromycetes</taxon>
        <taxon>Entomophthorales</taxon>
        <taxon>Entomophthoraceae</taxon>
        <taxon>Entomophthora</taxon>
    </lineage>
</organism>
<dbReference type="EMBL" id="QTSX02002852">
    <property type="protein sequence ID" value="KAJ9074598.1"/>
    <property type="molecule type" value="Genomic_DNA"/>
</dbReference>
<evidence type="ECO:0000313" key="2">
    <source>
        <dbReference type="Proteomes" id="UP001165960"/>
    </source>
</evidence>
<dbReference type="Proteomes" id="UP001165960">
    <property type="component" value="Unassembled WGS sequence"/>
</dbReference>
<comment type="caution">
    <text evidence="1">The sequence shown here is derived from an EMBL/GenBank/DDBJ whole genome shotgun (WGS) entry which is preliminary data.</text>
</comment>
<accession>A0ACC2TJ78</accession>
<name>A0ACC2TJ78_9FUNG</name>